<dbReference type="Proteomes" id="UP000264800">
    <property type="component" value="Unplaced"/>
</dbReference>
<dbReference type="InterPro" id="IPR051846">
    <property type="entry name" value="SH2_domain_adapters"/>
</dbReference>
<protein>
    <submittedName>
        <fullName evidence="5">Src homology 2 domain containing E</fullName>
    </submittedName>
</protein>
<dbReference type="CTD" id="126669"/>
<reference evidence="5" key="2">
    <citation type="submission" date="2025-09" db="UniProtKB">
        <authorList>
            <consortium name="Ensembl"/>
        </authorList>
    </citation>
    <scope>IDENTIFICATION</scope>
</reference>
<feature type="compositionally biased region" description="Low complexity" evidence="3">
    <location>
        <begin position="313"/>
        <end position="322"/>
    </location>
</feature>
<sequence length="509" mass="55437">MAKWFKDFPINLKNGHERVRSASESGPQTRAKPAFSRDSLKGNQRKDGGGGGAGGGGGGGVGGLLAGRNRKNSATELGRGGNGGAGYGGTVWESLTTGKGRKNSRNDAQTGPPDDSRQARSSSLAHAYISRMIKLDKQDKSPKLDGITERKAPENDKGRSDVKTTLIILEDYADPFDAEKTKEQREAERAGVNDGYMEPYDAQVIITEVRRRGSKDLLKVCVLLDRGQKEARGEEGTPPPPNIYDTPYEGGLEGDSEGVWIPVTRPESDVRPAGEYELPWEWRKEDIVRALSAQFEAVDCSPSKENVSTAGRQQQQQQQQQQTLRQRNWSHKTLVSTSASTSPSFPSSPILKLSPLTSSYPTLKLPPLSPSSSPTKLSPPSPTSAIAPLDGETAKMDSSLPLEKQSWYHGSVSRQQAEAQLQRCREASFLVRDSESGTSKYSIALKTSQSCVHIIVAQTKSTKGLGYTLDQSSCVFSSIPDLVYHYCTHRLPFTGAEHMTLQHPVARQH</sequence>
<dbReference type="Gene3D" id="3.30.505.10">
    <property type="entry name" value="SH2 domain"/>
    <property type="match status" value="1"/>
</dbReference>
<dbReference type="Ensembl" id="ENSKMAT00000003617.1">
    <property type="protein sequence ID" value="ENSKMAP00000003549.1"/>
    <property type="gene ID" value="ENSKMAG00000002704.1"/>
</dbReference>
<evidence type="ECO:0000313" key="6">
    <source>
        <dbReference type="Proteomes" id="UP000264800"/>
    </source>
</evidence>
<evidence type="ECO:0000256" key="2">
    <source>
        <dbReference type="PROSITE-ProRule" id="PRU00191"/>
    </source>
</evidence>
<dbReference type="GeneTree" id="ENSGT00940000159107"/>
<dbReference type="PRINTS" id="PR00401">
    <property type="entry name" value="SH2DOMAIN"/>
</dbReference>
<dbReference type="SUPFAM" id="SSF55550">
    <property type="entry name" value="SH2 domain"/>
    <property type="match status" value="1"/>
</dbReference>
<dbReference type="OMA" id="PELVYHY"/>
<dbReference type="GeneID" id="108241033"/>
<feature type="compositionally biased region" description="Gly residues" evidence="3">
    <location>
        <begin position="49"/>
        <end position="65"/>
    </location>
</feature>
<dbReference type="PROSITE" id="PS50001">
    <property type="entry name" value="SH2"/>
    <property type="match status" value="1"/>
</dbReference>
<dbReference type="PANTHER" id="PTHR15127">
    <property type="entry name" value="HEAVYWEIGHT, ISOFORM A"/>
    <property type="match status" value="1"/>
</dbReference>
<feature type="region of interest" description="Disordered" evidence="3">
    <location>
        <begin position="1"/>
        <end position="122"/>
    </location>
</feature>
<evidence type="ECO:0000256" key="1">
    <source>
        <dbReference type="ARBA" id="ARBA00022999"/>
    </source>
</evidence>
<feature type="compositionally biased region" description="Polar residues" evidence="3">
    <location>
        <begin position="323"/>
        <end position="335"/>
    </location>
</feature>
<dbReference type="RefSeq" id="XP_017280418.1">
    <property type="nucleotide sequence ID" value="XM_017424929.3"/>
</dbReference>
<name>A0A3Q2ZYT3_KRYMA</name>
<dbReference type="STRING" id="37003.ENSKMAP00000003549"/>
<feature type="domain" description="SH2" evidence="4">
    <location>
        <begin position="407"/>
        <end position="505"/>
    </location>
</feature>
<organism evidence="5 6">
    <name type="scientific">Kryptolebias marmoratus</name>
    <name type="common">Mangrove killifish</name>
    <name type="synonym">Rivulus marmoratus</name>
    <dbReference type="NCBI Taxonomy" id="37003"/>
    <lineage>
        <taxon>Eukaryota</taxon>
        <taxon>Metazoa</taxon>
        <taxon>Chordata</taxon>
        <taxon>Craniata</taxon>
        <taxon>Vertebrata</taxon>
        <taxon>Euteleostomi</taxon>
        <taxon>Actinopterygii</taxon>
        <taxon>Neopterygii</taxon>
        <taxon>Teleostei</taxon>
        <taxon>Neoteleostei</taxon>
        <taxon>Acanthomorphata</taxon>
        <taxon>Ovalentaria</taxon>
        <taxon>Atherinomorphae</taxon>
        <taxon>Cyprinodontiformes</taxon>
        <taxon>Rivulidae</taxon>
        <taxon>Kryptolebias</taxon>
    </lineage>
</organism>
<dbReference type="SMART" id="SM00252">
    <property type="entry name" value="SH2"/>
    <property type="match status" value="1"/>
</dbReference>
<dbReference type="KEGG" id="kmr:108241033"/>
<dbReference type="InterPro" id="IPR036860">
    <property type="entry name" value="SH2_dom_sf"/>
</dbReference>
<proteinExistence type="predicted"/>
<feature type="region of interest" description="Disordered" evidence="3">
    <location>
        <begin position="135"/>
        <end position="159"/>
    </location>
</feature>
<reference evidence="5" key="1">
    <citation type="submission" date="2025-08" db="UniProtKB">
        <authorList>
            <consortium name="Ensembl"/>
        </authorList>
    </citation>
    <scope>IDENTIFICATION</scope>
</reference>
<keyword evidence="1 2" id="KW-0727">SH2 domain</keyword>
<evidence type="ECO:0000313" key="5">
    <source>
        <dbReference type="Ensembl" id="ENSKMAP00000003549.1"/>
    </source>
</evidence>
<feature type="compositionally biased region" description="Low complexity" evidence="3">
    <location>
        <begin position="336"/>
        <end position="351"/>
    </location>
</feature>
<evidence type="ECO:0000256" key="3">
    <source>
        <dbReference type="SAM" id="MobiDB-lite"/>
    </source>
</evidence>
<dbReference type="GO" id="GO:0001784">
    <property type="term" value="F:phosphotyrosine residue binding"/>
    <property type="evidence" value="ECO:0007669"/>
    <property type="project" value="TreeGrafter"/>
</dbReference>
<keyword evidence="6" id="KW-1185">Reference proteome</keyword>
<feature type="compositionally biased region" description="Low complexity" evidence="3">
    <location>
        <begin position="364"/>
        <end position="376"/>
    </location>
</feature>
<evidence type="ECO:0000259" key="4">
    <source>
        <dbReference type="PROSITE" id="PS50001"/>
    </source>
</evidence>
<dbReference type="AlphaFoldDB" id="A0A3Q2ZYT3"/>
<dbReference type="Pfam" id="PF00017">
    <property type="entry name" value="SH2"/>
    <property type="match status" value="1"/>
</dbReference>
<accession>A0A3Q2ZYT3</accession>
<dbReference type="OrthoDB" id="5914531at2759"/>
<dbReference type="PANTHER" id="PTHR15127:SF29">
    <property type="entry name" value="SH2 DOMAIN-CONTAINING ADAPTER PROTEIN E"/>
    <property type="match status" value="1"/>
</dbReference>
<feature type="compositionally biased region" description="Gly residues" evidence="3">
    <location>
        <begin position="78"/>
        <end position="89"/>
    </location>
</feature>
<feature type="compositionally biased region" description="Polar residues" evidence="3">
    <location>
        <begin position="303"/>
        <end position="312"/>
    </location>
</feature>
<feature type="compositionally biased region" description="Basic and acidic residues" evidence="3">
    <location>
        <begin position="38"/>
        <end position="48"/>
    </location>
</feature>
<feature type="region of interest" description="Disordered" evidence="3">
    <location>
        <begin position="364"/>
        <end position="389"/>
    </location>
</feature>
<dbReference type="InterPro" id="IPR000980">
    <property type="entry name" value="SH2"/>
</dbReference>
<feature type="region of interest" description="Disordered" evidence="3">
    <location>
        <begin position="302"/>
        <end position="351"/>
    </location>
</feature>